<reference evidence="1" key="1">
    <citation type="journal article" date="2013" name="BMC Genomics">
        <title>Unscrambling butterfly oogenesis.</title>
        <authorList>
            <person name="Carter J.M."/>
            <person name="Baker S.C."/>
            <person name="Pink R."/>
            <person name="Carter D.R."/>
            <person name="Collins A."/>
            <person name="Tomlin J."/>
            <person name="Gibbs M."/>
            <person name="Breuker C.J."/>
        </authorList>
    </citation>
    <scope>NUCLEOTIDE SEQUENCE</scope>
    <source>
        <tissue evidence="1">Ovary</tissue>
    </source>
</reference>
<name>S4PG91_9NEOP</name>
<protein>
    <submittedName>
        <fullName evidence="1">Uncharacterized protein</fullName>
    </submittedName>
</protein>
<evidence type="ECO:0000313" key="1">
    <source>
        <dbReference type="EMBL" id="JAA86295.1"/>
    </source>
</evidence>
<reference evidence="1" key="2">
    <citation type="submission" date="2013-05" db="EMBL/GenBank/DDBJ databases">
        <authorList>
            <person name="Carter J.-M."/>
            <person name="Baker S.C."/>
            <person name="Pink R."/>
            <person name="Carter D.R.F."/>
            <person name="Collins A."/>
            <person name="Tomlin J."/>
            <person name="Gibbs M."/>
            <person name="Breuker C.J."/>
        </authorList>
    </citation>
    <scope>NUCLEOTIDE SEQUENCE</scope>
    <source>
        <tissue evidence="1">Ovary</tissue>
    </source>
</reference>
<accession>S4PG91</accession>
<dbReference type="AlphaFoldDB" id="S4PG91"/>
<organism evidence="1">
    <name type="scientific">Pararge aegeria</name>
    <name type="common">speckled wood butterfly</name>
    <dbReference type="NCBI Taxonomy" id="116150"/>
    <lineage>
        <taxon>Eukaryota</taxon>
        <taxon>Metazoa</taxon>
        <taxon>Ecdysozoa</taxon>
        <taxon>Arthropoda</taxon>
        <taxon>Hexapoda</taxon>
        <taxon>Insecta</taxon>
        <taxon>Pterygota</taxon>
        <taxon>Neoptera</taxon>
        <taxon>Endopterygota</taxon>
        <taxon>Lepidoptera</taxon>
        <taxon>Glossata</taxon>
        <taxon>Ditrysia</taxon>
        <taxon>Papilionoidea</taxon>
        <taxon>Nymphalidae</taxon>
        <taxon>Satyrinae</taxon>
        <taxon>Satyrini</taxon>
        <taxon>Parargina</taxon>
        <taxon>Pararge</taxon>
    </lineage>
</organism>
<proteinExistence type="predicted"/>
<sequence length="80" mass="9552">MKGKTSLKLPTYIKHPPKLLDARLENRASKWCQFCYYYLLAVFIYWHHETNNAYRPVKCIINVLVLKSYFVICCFAFSQI</sequence>
<dbReference type="EMBL" id="GAIX01006265">
    <property type="protein sequence ID" value="JAA86295.1"/>
    <property type="molecule type" value="Transcribed_RNA"/>
</dbReference>